<accession>A0A8S5SKE3</accession>
<reference evidence="1" key="1">
    <citation type="journal article" date="2021" name="Proc. Natl. Acad. Sci. U.S.A.">
        <title>A Catalog of Tens of Thousands of Viruses from Human Metagenomes Reveals Hidden Associations with Chronic Diseases.</title>
        <authorList>
            <person name="Tisza M.J."/>
            <person name="Buck C.B."/>
        </authorList>
    </citation>
    <scope>NUCLEOTIDE SEQUENCE</scope>
    <source>
        <strain evidence="1">CtRGj11</strain>
    </source>
</reference>
<dbReference type="EMBL" id="BK032613">
    <property type="protein sequence ID" value="DAF51291.1"/>
    <property type="molecule type" value="Genomic_DNA"/>
</dbReference>
<proteinExistence type="predicted"/>
<evidence type="ECO:0000313" key="1">
    <source>
        <dbReference type="EMBL" id="DAF51291.1"/>
    </source>
</evidence>
<name>A0A8S5SKE3_9CAUD</name>
<sequence>MIDDPALREALFSIQRLRVALQDMACCADSGVPGDVFDAAESDFIEKRNEVESRLGEVLKNMGVDATVELWRVHTVGVE</sequence>
<organism evidence="1">
    <name type="scientific">Siphoviridae sp. ctRGj11</name>
    <dbReference type="NCBI Taxonomy" id="2827868"/>
    <lineage>
        <taxon>Viruses</taxon>
        <taxon>Duplodnaviria</taxon>
        <taxon>Heunggongvirae</taxon>
        <taxon>Uroviricota</taxon>
        <taxon>Caudoviricetes</taxon>
    </lineage>
</organism>
<protein>
    <submittedName>
        <fullName evidence="1">Uncharacterized protein</fullName>
    </submittedName>
</protein>